<comment type="subcellular location">
    <subcellularLocation>
        <location evidence="8">Cytoplasm</location>
    </subcellularLocation>
</comment>
<organism evidence="10 11">
    <name type="scientific">Pseudohongiella nitratireducens</name>
    <dbReference type="NCBI Taxonomy" id="1768907"/>
    <lineage>
        <taxon>Bacteria</taxon>
        <taxon>Pseudomonadati</taxon>
        <taxon>Pseudomonadota</taxon>
        <taxon>Gammaproteobacteria</taxon>
        <taxon>Pseudomonadales</taxon>
        <taxon>Pseudohongiellaceae</taxon>
        <taxon>Pseudohongiella</taxon>
    </lineage>
</organism>
<keyword evidence="2 8" id="KW-0028">Amino-acid biosynthesis</keyword>
<dbReference type="Gene3D" id="2.30.130.10">
    <property type="entry name" value="PUA domain"/>
    <property type="match status" value="1"/>
</dbReference>
<dbReference type="InterPro" id="IPR005715">
    <property type="entry name" value="Glu_5kinase/COase_Synthase"/>
</dbReference>
<gene>
    <name evidence="8 10" type="primary">proB</name>
    <name evidence="10" type="ORF">GCM10011403_13760</name>
</gene>
<dbReference type="InterPro" id="IPR036393">
    <property type="entry name" value="AceGlu_kinase-like_sf"/>
</dbReference>
<evidence type="ECO:0000313" key="11">
    <source>
        <dbReference type="Proteomes" id="UP000627715"/>
    </source>
</evidence>
<comment type="caution">
    <text evidence="10">The sequence shown here is derived from an EMBL/GenBank/DDBJ whole genome shotgun (WGS) entry which is preliminary data.</text>
</comment>
<dbReference type="SUPFAM" id="SSF88697">
    <property type="entry name" value="PUA domain-like"/>
    <property type="match status" value="1"/>
</dbReference>
<dbReference type="GO" id="GO:0055129">
    <property type="term" value="P:L-proline biosynthetic process"/>
    <property type="evidence" value="ECO:0007669"/>
    <property type="project" value="UniProtKB-UniRule"/>
</dbReference>
<dbReference type="Pfam" id="PF01472">
    <property type="entry name" value="PUA"/>
    <property type="match status" value="1"/>
</dbReference>
<dbReference type="GO" id="GO:0004349">
    <property type="term" value="F:glutamate 5-kinase activity"/>
    <property type="evidence" value="ECO:0007669"/>
    <property type="project" value="UniProtKB-UniRule"/>
</dbReference>
<dbReference type="Pfam" id="PF00696">
    <property type="entry name" value="AA_kinase"/>
    <property type="match status" value="1"/>
</dbReference>
<keyword evidence="7 8" id="KW-0067">ATP-binding</keyword>
<accession>A0A917LU00</accession>
<dbReference type="FunFam" id="2.30.130.10:FF:000007">
    <property type="entry name" value="Glutamate 5-kinase"/>
    <property type="match status" value="1"/>
</dbReference>
<dbReference type="NCBIfam" id="TIGR01027">
    <property type="entry name" value="proB"/>
    <property type="match status" value="1"/>
</dbReference>
<name>A0A917LU00_9GAMM</name>
<dbReference type="InterPro" id="IPR041739">
    <property type="entry name" value="G5K_ProB"/>
</dbReference>
<comment type="pathway">
    <text evidence="8">Amino-acid biosynthesis; L-proline biosynthesis; L-glutamate 5-semialdehyde from L-glutamate: step 1/2.</text>
</comment>
<evidence type="ECO:0000256" key="1">
    <source>
        <dbReference type="ARBA" id="ARBA00022490"/>
    </source>
</evidence>
<sequence length="379" mass="40484">MRQELSEATVAGIKGRWLIKIGSSLITNDGSGLDRPAIEQWVAQLVALRKMGIEVILVSSGAVAEGVARLGMKSRPREVHLQQAAAAVGQMGLVQTYETAFQVYGVHTAQVLLTHDDLANRRRYLNARSTLSGLVEMGVVPVINENDTVATAELCFGDNDTLGAMVANLLGADTLVILTDQKGLHESDPRQNPDAPLIKEARANDRALLKMAGGSGKLGRGGMATKITAARLAARSGARTIIASGREADVLVRLAKGEMVGTRLVPERQPVAARKQWLAGQLKVKGTLTLDAGAEKVLRESGRSLLPVGVTAVSGNFDRGEVVSCINAEGTEIARGLVNYNAKEAQKLLRQPSRQIESLLGYAGDVEMIHRDNLVILEH</sequence>
<keyword evidence="6 8" id="KW-0418">Kinase</keyword>
<keyword evidence="4 8" id="KW-0808">Transferase</keyword>
<dbReference type="EC" id="2.7.2.11" evidence="8"/>
<dbReference type="CDD" id="cd04242">
    <property type="entry name" value="AAK_G5K_ProB"/>
    <property type="match status" value="1"/>
</dbReference>
<feature type="binding site" evidence="8">
    <location>
        <position position="60"/>
    </location>
    <ligand>
        <name>substrate</name>
    </ligand>
</feature>
<evidence type="ECO:0000256" key="7">
    <source>
        <dbReference type="ARBA" id="ARBA00022840"/>
    </source>
</evidence>
<dbReference type="SMART" id="SM00359">
    <property type="entry name" value="PUA"/>
    <property type="match status" value="1"/>
</dbReference>
<feature type="binding site" evidence="8">
    <location>
        <position position="20"/>
    </location>
    <ligand>
        <name>ATP</name>
        <dbReference type="ChEBI" id="CHEBI:30616"/>
    </ligand>
</feature>
<dbReference type="InterPro" id="IPR011529">
    <property type="entry name" value="Glu_5kinase"/>
</dbReference>
<dbReference type="EMBL" id="BMIY01000005">
    <property type="protein sequence ID" value="GGG57740.1"/>
    <property type="molecule type" value="Genomic_DNA"/>
</dbReference>
<reference evidence="10" key="1">
    <citation type="journal article" date="2014" name="Int. J. Syst. Evol. Microbiol.">
        <title>Complete genome sequence of Corynebacterium casei LMG S-19264T (=DSM 44701T), isolated from a smear-ripened cheese.</title>
        <authorList>
            <consortium name="US DOE Joint Genome Institute (JGI-PGF)"/>
            <person name="Walter F."/>
            <person name="Albersmeier A."/>
            <person name="Kalinowski J."/>
            <person name="Ruckert C."/>
        </authorList>
    </citation>
    <scope>NUCLEOTIDE SEQUENCE</scope>
    <source>
        <strain evidence="10">CGMCC 1.15425</strain>
    </source>
</reference>
<dbReference type="SUPFAM" id="SSF53633">
    <property type="entry name" value="Carbamate kinase-like"/>
    <property type="match status" value="1"/>
</dbReference>
<evidence type="ECO:0000256" key="4">
    <source>
        <dbReference type="ARBA" id="ARBA00022679"/>
    </source>
</evidence>
<evidence type="ECO:0000256" key="3">
    <source>
        <dbReference type="ARBA" id="ARBA00022650"/>
    </source>
</evidence>
<evidence type="ECO:0000313" key="10">
    <source>
        <dbReference type="EMBL" id="GGG57740.1"/>
    </source>
</evidence>
<evidence type="ECO:0000256" key="8">
    <source>
        <dbReference type="HAMAP-Rule" id="MF_00456"/>
    </source>
</evidence>
<feature type="binding site" evidence="8">
    <location>
        <position position="159"/>
    </location>
    <ligand>
        <name>substrate</name>
    </ligand>
</feature>
<dbReference type="PRINTS" id="PR00474">
    <property type="entry name" value="GLU5KINASE"/>
</dbReference>
<keyword evidence="11" id="KW-1185">Reference proteome</keyword>
<dbReference type="GO" id="GO:0005829">
    <property type="term" value="C:cytosol"/>
    <property type="evidence" value="ECO:0007669"/>
    <property type="project" value="TreeGrafter"/>
</dbReference>
<evidence type="ECO:0000256" key="5">
    <source>
        <dbReference type="ARBA" id="ARBA00022741"/>
    </source>
</evidence>
<dbReference type="PANTHER" id="PTHR43654">
    <property type="entry name" value="GLUTAMATE 5-KINASE"/>
    <property type="match status" value="1"/>
</dbReference>
<dbReference type="AlphaFoldDB" id="A0A917LU00"/>
<dbReference type="HAMAP" id="MF_00456">
    <property type="entry name" value="ProB"/>
    <property type="match status" value="1"/>
</dbReference>
<dbReference type="GO" id="GO:0005524">
    <property type="term" value="F:ATP binding"/>
    <property type="evidence" value="ECO:0007669"/>
    <property type="project" value="UniProtKB-KW"/>
</dbReference>
<dbReference type="PROSITE" id="PS50890">
    <property type="entry name" value="PUA"/>
    <property type="match status" value="1"/>
</dbReference>
<dbReference type="Gene3D" id="3.40.1160.10">
    <property type="entry name" value="Acetylglutamate kinase-like"/>
    <property type="match status" value="1"/>
</dbReference>
<feature type="binding site" evidence="8">
    <location>
        <position position="147"/>
    </location>
    <ligand>
        <name>substrate</name>
    </ligand>
</feature>
<dbReference type="InterPro" id="IPR001057">
    <property type="entry name" value="Glu/AcGlu_kinase"/>
</dbReference>
<dbReference type="PANTHER" id="PTHR43654:SF1">
    <property type="entry name" value="ISOPENTENYL PHOSPHATE KINASE"/>
    <property type="match status" value="1"/>
</dbReference>
<keyword evidence="1 8" id="KW-0963">Cytoplasm</keyword>
<proteinExistence type="inferred from homology"/>
<dbReference type="FunFam" id="3.40.1160.10:FF:000018">
    <property type="entry name" value="Glutamate 5-kinase"/>
    <property type="match status" value="1"/>
</dbReference>
<dbReference type="CDD" id="cd21157">
    <property type="entry name" value="PUA_G5K"/>
    <property type="match status" value="1"/>
</dbReference>
<dbReference type="GO" id="GO:0003723">
    <property type="term" value="F:RNA binding"/>
    <property type="evidence" value="ECO:0007669"/>
    <property type="project" value="InterPro"/>
</dbReference>
<dbReference type="Proteomes" id="UP000627715">
    <property type="component" value="Unassembled WGS sequence"/>
</dbReference>
<comment type="caution">
    <text evidence="8">Lacks conserved residue(s) required for the propagation of feature annotation.</text>
</comment>
<keyword evidence="3 8" id="KW-0641">Proline biosynthesis</keyword>
<evidence type="ECO:0000256" key="2">
    <source>
        <dbReference type="ARBA" id="ARBA00022605"/>
    </source>
</evidence>
<dbReference type="InterPro" id="IPR001048">
    <property type="entry name" value="Asp/Glu/Uridylate_kinase"/>
</dbReference>
<dbReference type="InterPro" id="IPR002478">
    <property type="entry name" value="PUA"/>
</dbReference>
<keyword evidence="5 8" id="KW-0547">Nucleotide-binding</keyword>
<dbReference type="InterPro" id="IPR015947">
    <property type="entry name" value="PUA-like_sf"/>
</dbReference>
<reference evidence="10" key="2">
    <citation type="submission" date="2020-09" db="EMBL/GenBank/DDBJ databases">
        <authorList>
            <person name="Sun Q."/>
            <person name="Zhou Y."/>
        </authorList>
    </citation>
    <scope>NUCLEOTIDE SEQUENCE</scope>
    <source>
        <strain evidence="10">CGMCC 1.15425</strain>
    </source>
</reference>
<feature type="binding site" evidence="8">
    <location>
        <begin position="179"/>
        <end position="180"/>
    </location>
    <ligand>
        <name>ATP</name>
        <dbReference type="ChEBI" id="CHEBI:30616"/>
    </ligand>
</feature>
<dbReference type="PIRSF" id="PIRSF000729">
    <property type="entry name" value="GK"/>
    <property type="match status" value="1"/>
</dbReference>
<comment type="function">
    <text evidence="8">Catalyzes the transfer of a phosphate group to glutamate to form L-glutamate 5-phosphate.</text>
</comment>
<evidence type="ECO:0000256" key="6">
    <source>
        <dbReference type="ARBA" id="ARBA00022777"/>
    </source>
</evidence>
<comment type="similarity">
    <text evidence="8">Belongs to the glutamate 5-kinase family.</text>
</comment>
<feature type="domain" description="PUA" evidence="9">
    <location>
        <begin position="286"/>
        <end position="369"/>
    </location>
</feature>
<dbReference type="InterPro" id="IPR019797">
    <property type="entry name" value="Glutamate_5-kinase_CS"/>
</dbReference>
<comment type="catalytic activity">
    <reaction evidence="8">
        <text>L-glutamate + ATP = L-glutamyl 5-phosphate + ADP</text>
        <dbReference type="Rhea" id="RHEA:14877"/>
        <dbReference type="ChEBI" id="CHEBI:29985"/>
        <dbReference type="ChEBI" id="CHEBI:30616"/>
        <dbReference type="ChEBI" id="CHEBI:58274"/>
        <dbReference type="ChEBI" id="CHEBI:456216"/>
        <dbReference type="EC" id="2.7.2.11"/>
    </reaction>
</comment>
<evidence type="ECO:0000259" key="9">
    <source>
        <dbReference type="SMART" id="SM00359"/>
    </source>
</evidence>
<protein>
    <recommendedName>
        <fullName evidence="8">Glutamate 5-kinase</fullName>
        <ecNumber evidence="8">2.7.2.11</ecNumber>
    </recommendedName>
    <alternativeName>
        <fullName evidence="8">Gamma-glutamyl kinase</fullName>
        <shortName evidence="8">GK</shortName>
    </alternativeName>
</protein>
<dbReference type="PROSITE" id="PS00902">
    <property type="entry name" value="GLUTAMATE_5_KINASE"/>
    <property type="match status" value="1"/>
</dbReference>
<dbReference type="InterPro" id="IPR036974">
    <property type="entry name" value="PUA_sf"/>
</dbReference>